<feature type="compositionally biased region" description="Basic and acidic residues" evidence="1">
    <location>
        <begin position="23"/>
        <end position="40"/>
    </location>
</feature>
<protein>
    <submittedName>
        <fullName evidence="3">Lipoprotein</fullName>
    </submittedName>
</protein>
<feature type="region of interest" description="Disordered" evidence="1">
    <location>
        <begin position="132"/>
        <end position="208"/>
    </location>
</feature>
<dbReference type="AlphaFoldDB" id="A0A077UIW4"/>
<evidence type="ECO:0000313" key="4">
    <source>
        <dbReference type="Proteomes" id="UP000044616"/>
    </source>
</evidence>
<keyword evidence="3" id="KW-0449">Lipoprotein</keyword>
<organism evidence="3 4">
    <name type="scientific">Staphylococcus schweitzeri</name>
    <dbReference type="NCBI Taxonomy" id="1654388"/>
    <lineage>
        <taxon>Bacteria</taxon>
        <taxon>Bacillati</taxon>
        <taxon>Bacillota</taxon>
        <taxon>Bacilli</taxon>
        <taxon>Bacillales</taxon>
        <taxon>Staphylococcaceae</taxon>
        <taxon>Staphylococcus</taxon>
    </lineage>
</organism>
<feature type="compositionally biased region" description="Basic and acidic residues" evidence="1">
    <location>
        <begin position="176"/>
        <end position="208"/>
    </location>
</feature>
<feature type="region of interest" description="Disordered" evidence="1">
    <location>
        <begin position="22"/>
        <end position="59"/>
    </location>
</feature>
<evidence type="ECO:0000256" key="2">
    <source>
        <dbReference type="SAM" id="SignalP"/>
    </source>
</evidence>
<accession>A0A077UIW4</accession>
<dbReference type="PROSITE" id="PS51257">
    <property type="entry name" value="PROKAR_LIPOPROTEIN"/>
    <property type="match status" value="1"/>
</dbReference>
<name>A0A077UIW4_9STAP</name>
<gene>
    <name evidence="3" type="ORF">ERS140147_01422</name>
</gene>
<feature type="signal peptide" evidence="2">
    <location>
        <begin position="1"/>
        <end position="20"/>
    </location>
</feature>
<dbReference type="Proteomes" id="UP000044616">
    <property type="component" value="Unassembled WGS sequence"/>
</dbReference>
<dbReference type="RefSeq" id="WP_047530748.1">
    <property type="nucleotide sequence ID" value="NZ_CCEH01000010.1"/>
</dbReference>
<evidence type="ECO:0000313" key="3">
    <source>
        <dbReference type="EMBL" id="CDR28291.1"/>
    </source>
</evidence>
<dbReference type="EMBL" id="CCEH01000010">
    <property type="protein sequence ID" value="CDR28291.1"/>
    <property type="molecule type" value="Genomic_DNA"/>
</dbReference>
<reference evidence="3 4" key="1">
    <citation type="submission" date="2014-05" db="EMBL/GenBank/DDBJ databases">
        <authorList>
            <person name="Aslett A.Martin."/>
            <person name="De Silva Nishadi"/>
        </authorList>
    </citation>
    <scope>NUCLEOTIDE SEQUENCE [LARGE SCALE GENOMIC DNA]</scope>
</reference>
<evidence type="ECO:0000256" key="1">
    <source>
        <dbReference type="SAM" id="MobiDB-lite"/>
    </source>
</evidence>
<feature type="compositionally biased region" description="Polar residues" evidence="1">
    <location>
        <begin position="41"/>
        <end position="55"/>
    </location>
</feature>
<proteinExistence type="predicted"/>
<sequence>MKFKAIVAITLSLSLLTACGANQHKENSSKSNDTNKKTQETDNTTQSNTEKQMTPQEAEDIVRNDYKARGVNEYQTLNYKTNLERSNEHEYYVEHLVRDAVGTPLKRCAIVNRHNGTIINIFDDMSEKDKEEFEAFKKSSPKYNPGMNNQAETEGESEDIQHHDIDNNKVIQNDIPDQKVDDKKDKNAVNKEEKHDNRANNSEETKVK</sequence>
<feature type="chain" id="PRO_5001725053" evidence="2">
    <location>
        <begin position="21"/>
        <end position="208"/>
    </location>
</feature>
<keyword evidence="2" id="KW-0732">Signal</keyword>